<dbReference type="SUPFAM" id="SSF48452">
    <property type="entry name" value="TPR-like"/>
    <property type="match status" value="1"/>
</dbReference>
<dbReference type="InterPro" id="IPR011990">
    <property type="entry name" value="TPR-like_helical_dom_sf"/>
</dbReference>
<dbReference type="EMBL" id="CP014671">
    <property type="protein sequence ID" value="ANX03754.1"/>
    <property type="molecule type" value="Genomic_DNA"/>
</dbReference>
<keyword evidence="3" id="KW-1185">Reference proteome</keyword>
<organism evidence="2 3">
    <name type="scientific">Immundisolibacter cernigliae</name>
    <dbReference type="NCBI Taxonomy" id="1810504"/>
    <lineage>
        <taxon>Bacteria</taxon>
        <taxon>Pseudomonadati</taxon>
        <taxon>Pseudomonadota</taxon>
        <taxon>Gammaproteobacteria</taxon>
        <taxon>Immundisolibacterales</taxon>
        <taxon>Immundisolibacteraceae</taxon>
        <taxon>Immundisolibacter</taxon>
    </lineage>
</organism>
<dbReference type="Proteomes" id="UP000092952">
    <property type="component" value="Chromosome"/>
</dbReference>
<name>A0A1B1YSG7_9GAMM</name>
<proteinExistence type="predicted"/>
<gene>
    <name evidence="2" type="ORF">PG2T_05800</name>
</gene>
<dbReference type="Pfam" id="PF14559">
    <property type="entry name" value="TPR_19"/>
    <property type="match status" value="1"/>
</dbReference>
<evidence type="ECO:0000313" key="3">
    <source>
        <dbReference type="Proteomes" id="UP000092952"/>
    </source>
</evidence>
<dbReference type="RefSeq" id="WP_068803374.1">
    <property type="nucleotide sequence ID" value="NZ_CP014671.1"/>
</dbReference>
<dbReference type="OrthoDB" id="9812424at2"/>
<dbReference type="Gene3D" id="1.25.40.10">
    <property type="entry name" value="Tetratricopeptide repeat domain"/>
    <property type="match status" value="1"/>
</dbReference>
<dbReference type="STRING" id="1810504.PG2T_05800"/>
<sequence length="214" mass="23382">MSRRIAWTLATWLLLISGRALANDALLTELAELQQRWAVANYELRDKPRVAALVLLVQDAEALTGRHPQRAEGWIWSGIIRSTLAGAKGGLGALGIAKAAKADLERAMEIDPAALDGSAYTSLGTLYSKVPGWPVGFGNEKKAQSLLQEALRINPDGIDANFFYGQFLFEHGHRAEAETYLQRAAKAAPRPGRELADRGRQKEIAELLAKVRAK</sequence>
<reference evidence="3" key="1">
    <citation type="submission" date="2016-03" db="EMBL/GenBank/DDBJ databases">
        <title>Complete genome sequence of Solimmundus cernigliae, representing a novel lineage of polycyclic aromatic hydrocarbon degraders within the Gammaproteobacteria.</title>
        <authorList>
            <person name="Singleton D.R."/>
            <person name="Dickey A.N."/>
            <person name="Scholl E.H."/>
            <person name="Wright F.A."/>
            <person name="Aitken M.D."/>
        </authorList>
    </citation>
    <scope>NUCLEOTIDE SEQUENCE [LARGE SCALE GENOMIC DNA]</scope>
    <source>
        <strain evidence="3">TR3.2</strain>
    </source>
</reference>
<evidence type="ECO:0000256" key="1">
    <source>
        <dbReference type="SAM" id="SignalP"/>
    </source>
</evidence>
<protein>
    <submittedName>
        <fullName evidence="2">Uncharacterized protein</fullName>
    </submittedName>
</protein>
<feature type="signal peptide" evidence="1">
    <location>
        <begin position="1"/>
        <end position="22"/>
    </location>
</feature>
<dbReference type="KEGG" id="gbi:PG2T_05800"/>
<feature type="chain" id="PRO_5008532981" evidence="1">
    <location>
        <begin position="23"/>
        <end position="214"/>
    </location>
</feature>
<dbReference type="AlphaFoldDB" id="A0A1B1YSG7"/>
<dbReference type="InParanoid" id="A0A1B1YSG7"/>
<evidence type="ECO:0000313" key="2">
    <source>
        <dbReference type="EMBL" id="ANX03754.1"/>
    </source>
</evidence>
<accession>A0A1B1YSG7</accession>
<keyword evidence="1" id="KW-0732">Signal</keyword>